<dbReference type="EMBL" id="JACHVQ010000002">
    <property type="protein sequence ID" value="MBB2892842.1"/>
    <property type="molecule type" value="Genomic_DNA"/>
</dbReference>
<dbReference type="InterPro" id="IPR016181">
    <property type="entry name" value="Acyl_CoA_acyltransferase"/>
</dbReference>
<sequence length="336" mass="37791">MPDTESTAHLRLDELTGISWRPFPREELPDIAAFYAECERYDDNPERTSLEKLQEFWDSPRSVPEEDTLVGRDQDGRVVATAWAGCNRVVTEGRGVYLGGAVRPDRRGEGIGDAVLSWELAHGRAWDDATRREDYGPLVMLLSAPTEQTDVRDLATRHGLPTERYFFEMTRSLEQLPDVRDMDGVHLTDWDASRSDEVHVAMDEAFRDHWGHTDTTPQMWQEEIDSHAFRPAWTVLAIDDATDRVVGAAMNCAWEQDWEPQGYTEGYTDQLGVLSSHRGRGVAKALLAESMRRFKESGMQAAGLGVDTANASGALGLYERLGYRPSASTCMHQLTR</sequence>
<keyword evidence="4" id="KW-0689">Ribosomal protein</keyword>
<evidence type="ECO:0000313" key="5">
    <source>
        <dbReference type="Proteomes" id="UP000559182"/>
    </source>
</evidence>
<dbReference type="Pfam" id="PF00583">
    <property type="entry name" value="Acetyltransf_1"/>
    <property type="match status" value="1"/>
</dbReference>
<dbReference type="CDD" id="cd04301">
    <property type="entry name" value="NAT_SF"/>
    <property type="match status" value="1"/>
</dbReference>
<reference evidence="4 5" key="1">
    <citation type="submission" date="2020-08" db="EMBL/GenBank/DDBJ databases">
        <title>Sequencing the genomes of 1000 actinobacteria strains.</title>
        <authorList>
            <person name="Klenk H.-P."/>
        </authorList>
    </citation>
    <scope>NUCLEOTIDE SEQUENCE [LARGE SCALE GENOMIC DNA]</scope>
    <source>
        <strain evidence="4 5">DSM 105369</strain>
    </source>
</reference>
<evidence type="ECO:0000256" key="2">
    <source>
        <dbReference type="ARBA" id="ARBA00023315"/>
    </source>
</evidence>
<evidence type="ECO:0000256" key="1">
    <source>
        <dbReference type="ARBA" id="ARBA00022679"/>
    </source>
</evidence>
<evidence type="ECO:0000259" key="3">
    <source>
        <dbReference type="PROSITE" id="PS51186"/>
    </source>
</evidence>
<dbReference type="SUPFAM" id="SSF55729">
    <property type="entry name" value="Acyl-CoA N-acyltransferases (Nat)"/>
    <property type="match status" value="2"/>
</dbReference>
<proteinExistence type="predicted"/>
<dbReference type="AlphaFoldDB" id="A0A839NE93"/>
<dbReference type="GO" id="GO:0005840">
    <property type="term" value="C:ribosome"/>
    <property type="evidence" value="ECO:0007669"/>
    <property type="project" value="UniProtKB-KW"/>
</dbReference>
<dbReference type="GO" id="GO:0016747">
    <property type="term" value="F:acyltransferase activity, transferring groups other than amino-acyl groups"/>
    <property type="evidence" value="ECO:0007669"/>
    <property type="project" value="InterPro"/>
</dbReference>
<feature type="domain" description="N-acetyltransferase" evidence="3">
    <location>
        <begin position="185"/>
        <end position="336"/>
    </location>
</feature>
<keyword evidence="5" id="KW-1185">Reference proteome</keyword>
<dbReference type="PROSITE" id="PS51186">
    <property type="entry name" value="GNAT"/>
    <property type="match status" value="2"/>
</dbReference>
<dbReference type="PANTHER" id="PTHR43072">
    <property type="entry name" value="N-ACETYLTRANSFERASE"/>
    <property type="match status" value="1"/>
</dbReference>
<keyword evidence="2" id="KW-0012">Acyltransferase</keyword>
<dbReference type="Gene3D" id="3.40.630.30">
    <property type="match status" value="1"/>
</dbReference>
<protein>
    <submittedName>
        <fullName evidence="4">Ribosomal protein S18 acetylase RimI-like enzyme</fullName>
    </submittedName>
</protein>
<keyword evidence="4" id="KW-0687">Ribonucleoprotein</keyword>
<organism evidence="4 5">
    <name type="scientific">Flexivirga oryzae</name>
    <dbReference type="NCBI Taxonomy" id="1794944"/>
    <lineage>
        <taxon>Bacteria</taxon>
        <taxon>Bacillati</taxon>
        <taxon>Actinomycetota</taxon>
        <taxon>Actinomycetes</taxon>
        <taxon>Micrococcales</taxon>
        <taxon>Dermacoccaceae</taxon>
        <taxon>Flexivirga</taxon>
    </lineage>
</organism>
<keyword evidence="1" id="KW-0808">Transferase</keyword>
<evidence type="ECO:0000313" key="4">
    <source>
        <dbReference type="EMBL" id="MBB2892842.1"/>
    </source>
</evidence>
<dbReference type="PANTHER" id="PTHR43072:SF23">
    <property type="entry name" value="UPF0039 PROTEIN C11D3.02C"/>
    <property type="match status" value="1"/>
</dbReference>
<accession>A0A839NE93</accession>
<name>A0A839NE93_9MICO</name>
<dbReference type="RefSeq" id="WP_183321238.1">
    <property type="nucleotide sequence ID" value="NZ_JACHVQ010000002.1"/>
</dbReference>
<gene>
    <name evidence="4" type="ORF">FHU39_002860</name>
</gene>
<comment type="caution">
    <text evidence="4">The sequence shown here is derived from an EMBL/GenBank/DDBJ whole genome shotgun (WGS) entry which is preliminary data.</text>
</comment>
<feature type="domain" description="N-acetyltransferase" evidence="3">
    <location>
        <begin position="18"/>
        <end position="183"/>
    </location>
</feature>
<dbReference type="InterPro" id="IPR000182">
    <property type="entry name" value="GNAT_dom"/>
</dbReference>
<dbReference type="Proteomes" id="UP000559182">
    <property type="component" value="Unassembled WGS sequence"/>
</dbReference>